<comment type="caution">
    <text evidence="1">The sequence shown here is derived from an EMBL/GenBank/DDBJ whole genome shotgun (WGS) entry which is preliminary data.</text>
</comment>
<name>A0A6N3X6D5_9SYNE</name>
<proteinExistence type="predicted"/>
<dbReference type="EMBL" id="JXUO01000058">
    <property type="protein sequence ID" value="KKZ15149.1"/>
    <property type="molecule type" value="Genomic_DNA"/>
</dbReference>
<gene>
    <name evidence="1" type="ORF">TH68_01950</name>
</gene>
<accession>A0A6N3X6D5</accession>
<protein>
    <submittedName>
        <fullName evidence="1">Uncharacterized protein</fullName>
    </submittedName>
</protein>
<evidence type="ECO:0000313" key="1">
    <source>
        <dbReference type="EMBL" id="KKZ15149.1"/>
    </source>
</evidence>
<dbReference type="AlphaFoldDB" id="A0A6N3X6D5"/>
<dbReference type="Proteomes" id="UP000035054">
    <property type="component" value="Unassembled WGS sequence"/>
</dbReference>
<reference evidence="1 2" key="1">
    <citation type="submission" date="2015-01" db="EMBL/GenBank/DDBJ databases">
        <title>Lifestyle Evolution in Cyanobacterial Symbionts of Sponges.</title>
        <authorList>
            <person name="Burgsdorf I."/>
            <person name="Slaby B.M."/>
            <person name="Handley K.M."/>
            <person name="Haber M."/>
            <person name="Blom J."/>
            <person name="Marshall C.W."/>
            <person name="Gilbert J.A."/>
            <person name="Hentschel U."/>
            <person name="Steindler L."/>
        </authorList>
    </citation>
    <scope>NUCLEOTIDE SEQUENCE [LARGE SCALE GENOMIC DNA]</scope>
    <source>
        <strain evidence="1">142</strain>
    </source>
</reference>
<evidence type="ECO:0000313" key="2">
    <source>
        <dbReference type="Proteomes" id="UP000035054"/>
    </source>
</evidence>
<organism evidence="1 2">
    <name type="scientific">Candidatus Synechococcus spongiarum 142</name>
    <dbReference type="NCBI Taxonomy" id="1608213"/>
    <lineage>
        <taxon>Bacteria</taxon>
        <taxon>Bacillati</taxon>
        <taxon>Cyanobacteriota</taxon>
        <taxon>Cyanophyceae</taxon>
        <taxon>Synechococcales</taxon>
        <taxon>Synechococcaceae</taxon>
        <taxon>Synechococcus</taxon>
    </lineage>
</organism>
<sequence>MFYGDLGSSKAITALVMFAPCLCLPSFSKSQEKGHSEEWPGERLAIHPYLLTSSISHHF</sequence>